<dbReference type="EMBL" id="VZAH01000154">
    <property type="protein sequence ID" value="MQP15647.1"/>
    <property type="molecule type" value="Genomic_DNA"/>
</dbReference>
<comment type="similarity">
    <text evidence="2">Belongs to the MreD family.</text>
</comment>
<dbReference type="EMBL" id="VZCW01000208">
    <property type="protein sequence ID" value="MQN12696.1"/>
    <property type="molecule type" value="Genomic_DNA"/>
</dbReference>
<comment type="caution">
    <text evidence="12">The sequence shown here is derived from an EMBL/GenBank/DDBJ whole genome shotgun (WGS) entry which is preliminary data.</text>
</comment>
<evidence type="ECO:0000256" key="4">
    <source>
        <dbReference type="ARBA" id="ARBA00022692"/>
    </source>
</evidence>
<evidence type="ECO:0000256" key="6">
    <source>
        <dbReference type="ARBA" id="ARBA00022989"/>
    </source>
</evidence>
<evidence type="ECO:0000256" key="8">
    <source>
        <dbReference type="SAM" id="Phobius"/>
    </source>
</evidence>
<keyword evidence="7 8" id="KW-0472">Membrane</keyword>
<evidence type="ECO:0000313" key="11">
    <source>
        <dbReference type="EMBL" id="MQO10623.1"/>
    </source>
</evidence>
<proteinExistence type="inferred from homology"/>
<evidence type="ECO:0000256" key="3">
    <source>
        <dbReference type="ARBA" id="ARBA00022475"/>
    </source>
</evidence>
<name>A0A5P0WSD1_9BACT</name>
<keyword evidence="3" id="KW-1003">Cell membrane</keyword>
<feature type="transmembrane region" description="Helical" evidence="8">
    <location>
        <begin position="51"/>
        <end position="68"/>
    </location>
</feature>
<evidence type="ECO:0000313" key="10">
    <source>
        <dbReference type="EMBL" id="MQN12696.1"/>
    </source>
</evidence>
<comment type="subcellular location">
    <subcellularLocation>
        <location evidence="1">Cell membrane</location>
        <topology evidence="1">Multi-pass membrane protein</topology>
    </subcellularLocation>
</comment>
<dbReference type="InterPro" id="IPR007227">
    <property type="entry name" value="Cell_shape_determining_MreD"/>
</dbReference>
<evidence type="ECO:0000256" key="1">
    <source>
        <dbReference type="ARBA" id="ARBA00004651"/>
    </source>
</evidence>
<dbReference type="NCBIfam" id="TIGR03426">
    <property type="entry name" value="shape_MreD"/>
    <property type="match status" value="1"/>
</dbReference>
<dbReference type="OrthoDB" id="1132160at2"/>
<evidence type="ECO:0000313" key="15">
    <source>
        <dbReference type="Proteomes" id="UP000477980"/>
    </source>
</evidence>
<keyword evidence="5" id="KW-0133">Cell shape</keyword>
<dbReference type="Proteomes" id="UP000442105">
    <property type="component" value="Unassembled WGS sequence"/>
</dbReference>
<dbReference type="RefSeq" id="WP_117661385.1">
    <property type="nucleotide sequence ID" value="NZ_CABOGV010000001.1"/>
</dbReference>
<evidence type="ECO:0000313" key="13">
    <source>
        <dbReference type="Proteomes" id="UP000405805"/>
    </source>
</evidence>
<dbReference type="EMBL" id="VZBP01000166">
    <property type="protein sequence ID" value="MQO10623.1"/>
    <property type="molecule type" value="Genomic_DNA"/>
</dbReference>
<sequence length="166" mass="19020">MSIDLIKRLGIFVVLVLVQGLVFNHIHLFNCATPLLYILMVLHFRRNHPRWSVMLWSFMMGLCIDVFANTPGVAAASMTFIGLLQPYLFELFVPRDSADDLEPSMRTIGVGSYVLYTLVIVLVYNLVFFTLETFNFFNWMEWLLRIGGGTAITMLLIMALESFRKG</sequence>
<dbReference type="GO" id="GO:0005886">
    <property type="term" value="C:plasma membrane"/>
    <property type="evidence" value="ECO:0007669"/>
    <property type="project" value="UniProtKB-SubCell"/>
</dbReference>
<dbReference type="AlphaFoldDB" id="A0A5P0WSD1"/>
<keyword evidence="4 8" id="KW-0812">Transmembrane</keyword>
<feature type="transmembrane region" description="Helical" evidence="8">
    <location>
        <begin position="12"/>
        <end position="39"/>
    </location>
</feature>
<evidence type="ECO:0000256" key="7">
    <source>
        <dbReference type="ARBA" id="ARBA00023136"/>
    </source>
</evidence>
<dbReference type="EMBL" id="JANDWZ010000002">
    <property type="protein sequence ID" value="MCP9563303.1"/>
    <property type="molecule type" value="Genomic_DNA"/>
</dbReference>
<evidence type="ECO:0000313" key="12">
    <source>
        <dbReference type="EMBL" id="MQP15647.1"/>
    </source>
</evidence>
<keyword evidence="6 8" id="KW-1133">Transmembrane helix</keyword>
<dbReference type="Proteomes" id="UP001205531">
    <property type="component" value="Unassembled WGS sequence"/>
</dbReference>
<dbReference type="Proteomes" id="UP000477980">
    <property type="component" value="Unassembled WGS sequence"/>
</dbReference>
<dbReference type="GO" id="GO:0008360">
    <property type="term" value="P:regulation of cell shape"/>
    <property type="evidence" value="ECO:0007669"/>
    <property type="project" value="UniProtKB-KW"/>
</dbReference>
<organism evidence="12 15">
    <name type="scientific">Segatella copri</name>
    <dbReference type="NCBI Taxonomy" id="165179"/>
    <lineage>
        <taxon>Bacteria</taxon>
        <taxon>Pseudomonadati</taxon>
        <taxon>Bacteroidota</taxon>
        <taxon>Bacteroidia</taxon>
        <taxon>Bacteroidales</taxon>
        <taxon>Prevotellaceae</taxon>
        <taxon>Segatella</taxon>
    </lineage>
</organism>
<dbReference type="Proteomes" id="UP000405805">
    <property type="component" value="Unassembled WGS sequence"/>
</dbReference>
<accession>A0A5P0WSD1</accession>
<reference evidence="9" key="2">
    <citation type="submission" date="2022-07" db="EMBL/GenBank/DDBJ databases">
        <title>Prevotella copri.</title>
        <authorList>
            <person name="Yang C."/>
        </authorList>
    </citation>
    <scope>NUCLEOTIDE SEQUENCE</scope>
    <source>
        <strain evidence="9">HF2107</strain>
    </source>
</reference>
<evidence type="ECO:0000256" key="5">
    <source>
        <dbReference type="ARBA" id="ARBA00022960"/>
    </source>
</evidence>
<evidence type="ECO:0000256" key="2">
    <source>
        <dbReference type="ARBA" id="ARBA00007776"/>
    </source>
</evidence>
<feature type="transmembrane region" description="Helical" evidence="8">
    <location>
        <begin position="113"/>
        <end position="130"/>
    </location>
</feature>
<feature type="transmembrane region" description="Helical" evidence="8">
    <location>
        <begin position="142"/>
        <end position="160"/>
    </location>
</feature>
<gene>
    <name evidence="12" type="primary">mreD</name>
    <name evidence="12" type="ORF">F7D25_14855</name>
    <name evidence="11" type="ORF">F7D57_13070</name>
    <name evidence="10" type="ORF">F7D95_07650</name>
    <name evidence="9" type="ORF">NNC64_01765</name>
</gene>
<evidence type="ECO:0000313" key="14">
    <source>
        <dbReference type="Proteomes" id="UP000442105"/>
    </source>
</evidence>
<protein>
    <submittedName>
        <fullName evidence="12">Rod shape-determining protein MreD</fullName>
    </submittedName>
</protein>
<evidence type="ECO:0000313" key="9">
    <source>
        <dbReference type="EMBL" id="MCP9563303.1"/>
    </source>
</evidence>
<reference evidence="13 14" key="1">
    <citation type="submission" date="2019-09" db="EMBL/GenBank/DDBJ databases">
        <title>Distinct polysaccharide growth profiles of human intestinal Prevotella copri isolates.</title>
        <authorList>
            <person name="Fehlner-Peach H."/>
            <person name="Magnabosco C."/>
            <person name="Raghavan V."/>
            <person name="Scher J.U."/>
            <person name="Tett A."/>
            <person name="Cox L.M."/>
            <person name="Gottsegen C."/>
            <person name="Watters A."/>
            <person name="Wiltshire- Gordon J.D."/>
            <person name="Segata N."/>
            <person name="Bonneau R."/>
            <person name="Littman D.R."/>
        </authorList>
    </citation>
    <scope>NUCLEOTIDE SEQUENCE [LARGE SCALE GENOMIC DNA]</scope>
    <source>
        <strain evidence="13">iA624</strain>
        <strain evidence="11">IA624</strain>
        <strain evidence="15">iAA917</strain>
        <strain evidence="12">IAA917</strain>
        <strain evidence="14">iAQ1179</strain>
        <strain evidence="10">IAQ1179</strain>
    </source>
</reference>